<evidence type="ECO:0000313" key="3">
    <source>
        <dbReference type="Proteomes" id="UP000007374"/>
    </source>
</evidence>
<comment type="caution">
    <text evidence="2">The sequence shown here is derived from an EMBL/GenBank/DDBJ whole genome shotgun (WGS) entry which is preliminary data.</text>
</comment>
<dbReference type="PATRIC" id="fig|1231190.3.peg.4840"/>
<accession>K2NXV8</accession>
<dbReference type="AlphaFoldDB" id="K2NXV8"/>
<evidence type="ECO:0000256" key="1">
    <source>
        <dbReference type="SAM" id="MobiDB-lite"/>
    </source>
</evidence>
<dbReference type="Proteomes" id="UP000007374">
    <property type="component" value="Unassembled WGS sequence"/>
</dbReference>
<dbReference type="RefSeq" id="WP_009452943.1">
    <property type="nucleotide sequence ID" value="NZ_AMSI01000034.1"/>
</dbReference>
<evidence type="ECO:0000313" key="2">
    <source>
        <dbReference type="EMBL" id="EKF39916.1"/>
    </source>
</evidence>
<sequence length="68" mass="7762">MPWAIFHRTFNFDFRPDAAVCKEIRPAIIPQEHPERVIAAAVKAGAAHRVKSPRPEQKRAYKRAKRAG</sequence>
<feature type="region of interest" description="Disordered" evidence="1">
    <location>
        <begin position="46"/>
        <end position="68"/>
    </location>
</feature>
<reference evidence="2 3" key="1">
    <citation type="journal article" date="2012" name="J. Bacteriol.">
        <title>Genome Sequence of Nitratireductor indicus Type Strain C115.</title>
        <authorList>
            <person name="Lai Q."/>
            <person name="Li G."/>
            <person name="Yu Z."/>
            <person name="Shao Z."/>
        </authorList>
    </citation>
    <scope>NUCLEOTIDE SEQUENCE [LARGE SCALE GENOMIC DNA]</scope>
    <source>
        <strain evidence="2 3">C115</strain>
    </source>
</reference>
<protein>
    <submittedName>
        <fullName evidence="2">Uncharacterized protein</fullName>
    </submittedName>
</protein>
<dbReference type="STRING" id="721133.SAMN05216176_12513"/>
<gene>
    <name evidence="2" type="ORF">NA8A_23529</name>
</gene>
<name>K2NXV8_9HYPH</name>
<dbReference type="EMBL" id="AMSI01000034">
    <property type="protein sequence ID" value="EKF39916.1"/>
    <property type="molecule type" value="Genomic_DNA"/>
</dbReference>
<keyword evidence="3" id="KW-1185">Reference proteome</keyword>
<proteinExistence type="predicted"/>
<organism evidence="2 3">
    <name type="scientific">Nitratireductor indicus C115</name>
    <dbReference type="NCBI Taxonomy" id="1231190"/>
    <lineage>
        <taxon>Bacteria</taxon>
        <taxon>Pseudomonadati</taxon>
        <taxon>Pseudomonadota</taxon>
        <taxon>Alphaproteobacteria</taxon>
        <taxon>Hyphomicrobiales</taxon>
        <taxon>Phyllobacteriaceae</taxon>
        <taxon>Nitratireductor</taxon>
    </lineage>
</organism>